<gene>
    <name evidence="1" type="primary">PARPA_08557.1 scaffold 33340</name>
</gene>
<protein>
    <submittedName>
        <fullName evidence="1">Uncharacterized protein</fullName>
    </submittedName>
</protein>
<dbReference type="EMBL" id="LN731193">
    <property type="protein sequence ID" value="CEP14378.1"/>
    <property type="molecule type" value="Genomic_DNA"/>
</dbReference>
<keyword evidence="2" id="KW-1185">Reference proteome</keyword>
<dbReference type="Proteomes" id="UP000054107">
    <property type="component" value="Unassembled WGS sequence"/>
</dbReference>
<name>A0A0B7N7J1_9FUNG</name>
<reference evidence="1 2" key="1">
    <citation type="submission" date="2014-09" db="EMBL/GenBank/DDBJ databases">
        <authorList>
            <person name="Ellenberger Sabrina"/>
        </authorList>
    </citation>
    <scope>NUCLEOTIDE SEQUENCE [LARGE SCALE GENOMIC DNA]</scope>
    <source>
        <strain evidence="1 2">CBS 412.66</strain>
    </source>
</reference>
<evidence type="ECO:0000313" key="2">
    <source>
        <dbReference type="Proteomes" id="UP000054107"/>
    </source>
</evidence>
<organism evidence="1 2">
    <name type="scientific">Parasitella parasitica</name>
    <dbReference type="NCBI Taxonomy" id="35722"/>
    <lineage>
        <taxon>Eukaryota</taxon>
        <taxon>Fungi</taxon>
        <taxon>Fungi incertae sedis</taxon>
        <taxon>Mucoromycota</taxon>
        <taxon>Mucoromycotina</taxon>
        <taxon>Mucoromycetes</taxon>
        <taxon>Mucorales</taxon>
        <taxon>Mucorineae</taxon>
        <taxon>Mucoraceae</taxon>
        <taxon>Parasitella</taxon>
    </lineage>
</organism>
<accession>A0A0B7N7J1</accession>
<proteinExistence type="predicted"/>
<dbReference type="AlphaFoldDB" id="A0A0B7N7J1"/>
<evidence type="ECO:0000313" key="1">
    <source>
        <dbReference type="EMBL" id="CEP14378.1"/>
    </source>
</evidence>
<sequence length="80" mass="9210">MHFIHLWFFSARDVRLQRNERLSDQTFSLHMLLFVLADSGSGDTNQNEKSVRARIIVQAVNLSTDYTVQHDNRLQGGVAH</sequence>